<evidence type="ECO:0000313" key="2">
    <source>
        <dbReference type="Proteomes" id="UP001157502"/>
    </source>
</evidence>
<organism evidence="1 2">
    <name type="scientific">Dallia pectoralis</name>
    <name type="common">Alaska blackfish</name>
    <dbReference type="NCBI Taxonomy" id="75939"/>
    <lineage>
        <taxon>Eukaryota</taxon>
        <taxon>Metazoa</taxon>
        <taxon>Chordata</taxon>
        <taxon>Craniata</taxon>
        <taxon>Vertebrata</taxon>
        <taxon>Euteleostomi</taxon>
        <taxon>Actinopterygii</taxon>
        <taxon>Neopterygii</taxon>
        <taxon>Teleostei</taxon>
        <taxon>Protacanthopterygii</taxon>
        <taxon>Esociformes</taxon>
        <taxon>Umbridae</taxon>
        <taxon>Dallia</taxon>
    </lineage>
</organism>
<accession>A0ACC2FRQ5</accession>
<dbReference type="EMBL" id="CM055750">
    <property type="protein sequence ID" value="KAJ7994057.1"/>
    <property type="molecule type" value="Genomic_DNA"/>
</dbReference>
<name>A0ACC2FRQ5_DALPE</name>
<keyword evidence="2" id="KW-1185">Reference proteome</keyword>
<proteinExistence type="predicted"/>
<gene>
    <name evidence="1" type="ORF">DPEC_G00261990</name>
</gene>
<sequence>MRFHTFHITLSIGFVVISSSPLITNPSPLSLKKQKDGCFKMSNCRCIMKDGSGVINLAGMADPDGFVGHLNPVSPEITTPDTEILLSFSPCQPFSEPEDLAGTDCTDVATCLTVKFHKNNRQISHYINYGRHEGNEFHYNDSLRTLSVSYSVLENGHPLTVVHYHCGVNRSASFALHLGGDTPLQIWVESPCACPNACVLGDVGPGTVFLIILSLSATAYFVLGSCALRPFRTRSGVQIAPEESLWCMVCYMFTESRGAKRMTRRRYISFGDETL</sequence>
<reference evidence="1" key="1">
    <citation type="submission" date="2021-05" db="EMBL/GenBank/DDBJ databases">
        <authorList>
            <person name="Pan Q."/>
            <person name="Jouanno E."/>
            <person name="Zahm M."/>
            <person name="Klopp C."/>
            <person name="Cabau C."/>
            <person name="Louis A."/>
            <person name="Berthelot C."/>
            <person name="Parey E."/>
            <person name="Roest Crollius H."/>
            <person name="Montfort J."/>
            <person name="Robinson-Rechavi M."/>
            <person name="Bouchez O."/>
            <person name="Lampietro C."/>
            <person name="Lopez Roques C."/>
            <person name="Donnadieu C."/>
            <person name="Postlethwait J."/>
            <person name="Bobe J."/>
            <person name="Dillon D."/>
            <person name="Chandos A."/>
            <person name="von Hippel F."/>
            <person name="Guiguen Y."/>
        </authorList>
    </citation>
    <scope>NUCLEOTIDE SEQUENCE</scope>
    <source>
        <strain evidence="1">YG-Jan2019</strain>
    </source>
</reference>
<evidence type="ECO:0000313" key="1">
    <source>
        <dbReference type="EMBL" id="KAJ7994057.1"/>
    </source>
</evidence>
<protein>
    <submittedName>
        <fullName evidence="1">Uncharacterized protein</fullName>
    </submittedName>
</protein>
<dbReference type="Proteomes" id="UP001157502">
    <property type="component" value="Chromosome 23"/>
</dbReference>
<comment type="caution">
    <text evidence="1">The sequence shown here is derived from an EMBL/GenBank/DDBJ whole genome shotgun (WGS) entry which is preliminary data.</text>
</comment>